<feature type="region of interest" description="Disordered" evidence="9">
    <location>
        <begin position="1"/>
        <end position="29"/>
    </location>
</feature>
<feature type="domain" description="T-SNARE coiled-coil homology" evidence="11">
    <location>
        <begin position="40"/>
        <end position="102"/>
    </location>
</feature>
<evidence type="ECO:0000256" key="9">
    <source>
        <dbReference type="SAM" id="MobiDB-lite"/>
    </source>
</evidence>
<keyword evidence="3 10" id="KW-0812">Transmembrane</keyword>
<proteinExistence type="predicted"/>
<protein>
    <recommendedName>
        <fullName evidence="11">t-SNARE coiled-coil homology domain-containing protein</fullName>
    </recommendedName>
</protein>
<keyword evidence="2" id="KW-0813">Transport</keyword>
<dbReference type="CDD" id="cd15853">
    <property type="entry name" value="SNARE_Bet1"/>
    <property type="match status" value="1"/>
</dbReference>
<evidence type="ECO:0000256" key="2">
    <source>
        <dbReference type="ARBA" id="ARBA00022448"/>
    </source>
</evidence>
<dbReference type="EMBL" id="HBGY01006978">
    <property type="protein sequence ID" value="CAD9564076.1"/>
    <property type="molecule type" value="Transcribed_RNA"/>
</dbReference>
<feature type="compositionally biased region" description="Polar residues" evidence="9">
    <location>
        <begin position="7"/>
        <end position="29"/>
    </location>
</feature>
<feature type="transmembrane region" description="Helical" evidence="10">
    <location>
        <begin position="111"/>
        <end position="129"/>
    </location>
</feature>
<dbReference type="AlphaFoldDB" id="A0A7S2NWZ0"/>
<evidence type="ECO:0000259" key="11">
    <source>
        <dbReference type="PROSITE" id="PS50192"/>
    </source>
</evidence>
<dbReference type="InterPro" id="IPR000727">
    <property type="entry name" value="T_SNARE_dom"/>
</dbReference>
<accession>A0A7S2NWZ0</accession>
<keyword evidence="6" id="KW-0333">Golgi apparatus</keyword>
<evidence type="ECO:0000256" key="3">
    <source>
        <dbReference type="ARBA" id="ARBA00022692"/>
    </source>
</evidence>
<evidence type="ECO:0000256" key="1">
    <source>
        <dbReference type="ARBA" id="ARBA00004394"/>
    </source>
</evidence>
<organism evidence="12">
    <name type="scientific">Leptocylindrus danicus</name>
    <dbReference type="NCBI Taxonomy" id="163516"/>
    <lineage>
        <taxon>Eukaryota</taxon>
        <taxon>Sar</taxon>
        <taxon>Stramenopiles</taxon>
        <taxon>Ochrophyta</taxon>
        <taxon>Bacillariophyta</taxon>
        <taxon>Coscinodiscophyceae</taxon>
        <taxon>Chaetocerotophycidae</taxon>
        <taxon>Leptocylindrales</taxon>
        <taxon>Leptocylindraceae</taxon>
        <taxon>Leptocylindrus</taxon>
    </lineage>
</organism>
<keyword evidence="7 10" id="KW-0472">Membrane</keyword>
<dbReference type="SMART" id="SM00397">
    <property type="entry name" value="t_SNARE"/>
    <property type="match status" value="1"/>
</dbReference>
<dbReference type="Gene3D" id="1.20.5.110">
    <property type="match status" value="1"/>
</dbReference>
<comment type="subcellular location">
    <subcellularLocation>
        <location evidence="8">Endomembrane system</location>
        <topology evidence="8">Single-pass type IV membrane protein</topology>
    </subcellularLocation>
    <subcellularLocation>
        <location evidence="1">Golgi apparatus membrane</location>
    </subcellularLocation>
</comment>
<dbReference type="SUPFAM" id="SSF58038">
    <property type="entry name" value="SNARE fusion complex"/>
    <property type="match status" value="1"/>
</dbReference>
<evidence type="ECO:0000256" key="10">
    <source>
        <dbReference type="SAM" id="Phobius"/>
    </source>
</evidence>
<keyword evidence="5 10" id="KW-1133">Transmembrane helix</keyword>
<dbReference type="PANTHER" id="PTHR12791">
    <property type="entry name" value="GOLGI SNARE BET1-RELATED"/>
    <property type="match status" value="1"/>
</dbReference>
<keyword evidence="4" id="KW-0653">Protein transport</keyword>
<name>A0A7S2NWZ0_9STRA</name>
<evidence type="ECO:0000256" key="8">
    <source>
        <dbReference type="ARBA" id="ARBA00046280"/>
    </source>
</evidence>
<evidence type="ECO:0000256" key="7">
    <source>
        <dbReference type="ARBA" id="ARBA00023136"/>
    </source>
</evidence>
<evidence type="ECO:0000256" key="4">
    <source>
        <dbReference type="ARBA" id="ARBA00022927"/>
    </source>
</evidence>
<dbReference type="PROSITE" id="PS50192">
    <property type="entry name" value="T_SNARE"/>
    <property type="match status" value="1"/>
</dbReference>
<gene>
    <name evidence="12" type="ORF">LDAN0321_LOCUS4316</name>
</gene>
<dbReference type="GO" id="GO:0015031">
    <property type="term" value="P:protein transport"/>
    <property type="evidence" value="ECO:0007669"/>
    <property type="project" value="UniProtKB-KW"/>
</dbReference>
<reference evidence="12" key="1">
    <citation type="submission" date="2021-01" db="EMBL/GenBank/DDBJ databases">
        <authorList>
            <person name="Corre E."/>
            <person name="Pelletier E."/>
            <person name="Niang G."/>
            <person name="Scheremetjew M."/>
            <person name="Finn R."/>
            <person name="Kale V."/>
            <person name="Holt S."/>
            <person name="Cochrane G."/>
            <person name="Meng A."/>
            <person name="Brown T."/>
            <person name="Cohen L."/>
        </authorList>
    </citation>
    <scope>NUCLEOTIDE SEQUENCE</scope>
    <source>
        <strain evidence="12">B650</strain>
    </source>
</reference>
<evidence type="ECO:0000313" key="12">
    <source>
        <dbReference type="EMBL" id="CAD9564076.1"/>
    </source>
</evidence>
<dbReference type="GO" id="GO:0000139">
    <property type="term" value="C:Golgi membrane"/>
    <property type="evidence" value="ECO:0007669"/>
    <property type="project" value="UniProtKB-SubCell"/>
</dbReference>
<evidence type="ECO:0000256" key="6">
    <source>
        <dbReference type="ARBA" id="ARBA00023034"/>
    </source>
</evidence>
<evidence type="ECO:0000256" key="5">
    <source>
        <dbReference type="ARBA" id="ARBA00022989"/>
    </source>
</evidence>
<dbReference type="InterPro" id="IPR039899">
    <property type="entry name" value="BET1_SNARE"/>
</dbReference>
<sequence>MHRRKNGANSMTMRSNKANNSNYFSNLESGNLSRGETNSNIMEQQNNERIADLSEQVARLKGLTIDIGNEVREQNSLLDNMGDNFGNVGDLLNGTMRRIGTLLDRGGAKHMFYLVGFVVAVMVFLYWVMKHKS</sequence>